<evidence type="ECO:0000256" key="6">
    <source>
        <dbReference type="ARBA" id="ARBA00013950"/>
    </source>
</evidence>
<dbReference type="Gene3D" id="2.40.30.20">
    <property type="match status" value="2"/>
</dbReference>
<dbReference type="InterPro" id="IPR017938">
    <property type="entry name" value="Riboflavin_synthase-like_b-brl"/>
</dbReference>
<name>A0A024QHL4_9BACI</name>
<dbReference type="RefSeq" id="WP_021290654.1">
    <property type="nucleotide sequence ID" value="NZ_BNER01000005.1"/>
</dbReference>
<reference evidence="14" key="2">
    <citation type="submission" date="2014-05" db="EMBL/GenBank/DDBJ databases">
        <title>Draft genome sequence of Virgibacillus massiliensis Vm-5.</title>
        <authorList>
            <person name="Khelaifia S."/>
            <person name="Croce O."/>
            <person name="Lagier J.C."/>
            <person name="Raoult D."/>
        </authorList>
    </citation>
    <scope>NUCLEOTIDE SEQUENCE [LARGE SCALE GENOMIC DNA]</scope>
    <source>
        <strain evidence="14">Vm-5</strain>
    </source>
</reference>
<keyword evidence="14" id="KW-1185">Reference proteome</keyword>
<evidence type="ECO:0000259" key="12">
    <source>
        <dbReference type="PROSITE" id="PS51177"/>
    </source>
</evidence>
<evidence type="ECO:0000313" key="13">
    <source>
        <dbReference type="EMBL" id="CDQ42023.1"/>
    </source>
</evidence>
<sequence>MFTGIIEEKGIIRSMEQLSKYAMSLTVNAEKILMDMEVGDSIAVNGTCLTVTSFDNKSFSAEVMPETVTSTSLRTLKTGSAVNLERAMAANRRFGGHFVTGHVDGTGKVVGKYYKENAIYYDIELNKALERYVLKKGSIAVDGVSLTIFHVQGNVFTISLIPHTASATILGKKDKGNLVNIECDVLARQVDRLISYSTESQELDEDFLKNTGF</sequence>
<dbReference type="PANTHER" id="PTHR21098">
    <property type="entry name" value="RIBOFLAVIN SYNTHASE ALPHA CHAIN"/>
    <property type="match status" value="1"/>
</dbReference>
<feature type="repeat" description="Lumazine-binding" evidence="11">
    <location>
        <begin position="1"/>
        <end position="97"/>
    </location>
</feature>
<evidence type="ECO:0000256" key="10">
    <source>
        <dbReference type="NCBIfam" id="TIGR00187"/>
    </source>
</evidence>
<accession>A0A024QHL4</accession>
<dbReference type="PIRSF" id="PIRSF000498">
    <property type="entry name" value="Riboflavin_syn_A"/>
    <property type="match status" value="1"/>
</dbReference>
<proteinExistence type="predicted"/>
<dbReference type="NCBIfam" id="NF006767">
    <property type="entry name" value="PRK09289.1"/>
    <property type="match status" value="1"/>
</dbReference>
<dbReference type="InterPro" id="IPR001783">
    <property type="entry name" value="Lumazine-bd"/>
</dbReference>
<evidence type="ECO:0000256" key="4">
    <source>
        <dbReference type="ARBA" id="ARBA00011233"/>
    </source>
</evidence>
<comment type="caution">
    <text evidence="13">The sequence shown here is derived from an EMBL/GenBank/DDBJ whole genome shotgun (WGS) entry which is preliminary data.</text>
</comment>
<evidence type="ECO:0000256" key="9">
    <source>
        <dbReference type="ARBA" id="ARBA00022737"/>
    </source>
</evidence>
<dbReference type="SUPFAM" id="SSF63380">
    <property type="entry name" value="Riboflavin synthase domain-like"/>
    <property type="match status" value="2"/>
</dbReference>
<feature type="domain" description="Lumazine-binding" evidence="12">
    <location>
        <begin position="98"/>
        <end position="194"/>
    </location>
</feature>
<dbReference type="GO" id="GO:0009231">
    <property type="term" value="P:riboflavin biosynthetic process"/>
    <property type="evidence" value="ECO:0007669"/>
    <property type="project" value="UniProtKB-KW"/>
</dbReference>
<evidence type="ECO:0000256" key="7">
    <source>
        <dbReference type="ARBA" id="ARBA00022619"/>
    </source>
</evidence>
<comment type="subunit">
    <text evidence="4">Homotrimer.</text>
</comment>
<evidence type="ECO:0000313" key="14">
    <source>
        <dbReference type="Proteomes" id="UP000028875"/>
    </source>
</evidence>
<keyword evidence="7" id="KW-0686">Riboflavin biosynthesis</keyword>
<comment type="pathway">
    <text evidence="3">Cofactor biosynthesis; riboflavin biosynthesis; riboflavin from 2-hydroxy-3-oxobutyl phosphate and 5-amino-6-(D-ribitylamino)uracil: step 2/2.</text>
</comment>
<dbReference type="STRING" id="1462526.BN990_04403"/>
<dbReference type="GO" id="GO:0004746">
    <property type="term" value="F:riboflavin synthase activity"/>
    <property type="evidence" value="ECO:0007669"/>
    <property type="project" value="UniProtKB-UniRule"/>
</dbReference>
<dbReference type="OrthoDB" id="9788537at2"/>
<keyword evidence="9" id="KW-0677">Repeat</keyword>
<dbReference type="NCBIfam" id="TIGR00187">
    <property type="entry name" value="ribE"/>
    <property type="match status" value="1"/>
</dbReference>
<evidence type="ECO:0000256" key="1">
    <source>
        <dbReference type="ARBA" id="ARBA00000968"/>
    </source>
</evidence>
<dbReference type="FunFam" id="2.40.30.20:FF:000003">
    <property type="entry name" value="Riboflavin synthase, alpha subunit"/>
    <property type="match status" value="1"/>
</dbReference>
<reference evidence="13 14" key="1">
    <citation type="submission" date="2014-03" db="EMBL/GenBank/DDBJ databases">
        <authorList>
            <person name="Urmite Genomes U."/>
        </authorList>
    </citation>
    <scope>NUCLEOTIDE SEQUENCE [LARGE SCALE GENOMIC DNA]</scope>
    <source>
        <strain evidence="13 14">Vm-5</strain>
    </source>
</reference>
<evidence type="ECO:0000256" key="3">
    <source>
        <dbReference type="ARBA" id="ARBA00004887"/>
    </source>
</evidence>
<dbReference type="Pfam" id="PF00677">
    <property type="entry name" value="Lum_binding"/>
    <property type="match status" value="2"/>
</dbReference>
<dbReference type="InterPro" id="IPR026017">
    <property type="entry name" value="Lumazine-bd_dom"/>
</dbReference>
<feature type="domain" description="Lumazine-binding" evidence="12">
    <location>
        <begin position="1"/>
        <end position="97"/>
    </location>
</feature>
<dbReference type="InterPro" id="IPR023366">
    <property type="entry name" value="ATP_synth_asu-like_sf"/>
</dbReference>
<dbReference type="AlphaFoldDB" id="A0A024QHL4"/>
<dbReference type="CDD" id="cd00402">
    <property type="entry name" value="Riboflavin_synthase_like"/>
    <property type="match status" value="1"/>
</dbReference>
<comment type="function">
    <text evidence="2">Catalyzes the dismutation of two molecules of 6,7-dimethyl-8-ribityllumazine, resulting in the formation of riboflavin and 5-amino-6-(D-ribitylamino)uracil.</text>
</comment>
<evidence type="ECO:0000256" key="8">
    <source>
        <dbReference type="ARBA" id="ARBA00022679"/>
    </source>
</evidence>
<protein>
    <recommendedName>
        <fullName evidence="6 10">Riboflavin synthase</fullName>
        <ecNumber evidence="5 10">2.5.1.9</ecNumber>
    </recommendedName>
</protein>
<gene>
    <name evidence="13" type="primary">ribE</name>
    <name evidence="13" type="ORF">BN990_04403</name>
</gene>
<organism evidence="13 14">
    <name type="scientific">Virgibacillus massiliensis</name>
    <dbReference type="NCBI Taxonomy" id="1462526"/>
    <lineage>
        <taxon>Bacteria</taxon>
        <taxon>Bacillati</taxon>
        <taxon>Bacillota</taxon>
        <taxon>Bacilli</taxon>
        <taxon>Bacillales</taxon>
        <taxon>Bacillaceae</taxon>
        <taxon>Virgibacillus</taxon>
    </lineage>
</organism>
<evidence type="ECO:0000256" key="2">
    <source>
        <dbReference type="ARBA" id="ARBA00002803"/>
    </source>
</evidence>
<evidence type="ECO:0000256" key="5">
    <source>
        <dbReference type="ARBA" id="ARBA00012827"/>
    </source>
</evidence>
<feature type="repeat" description="Lumazine-binding" evidence="11">
    <location>
        <begin position="98"/>
        <end position="194"/>
    </location>
</feature>
<comment type="catalytic activity">
    <reaction evidence="1">
        <text>2 6,7-dimethyl-8-(1-D-ribityl)lumazine + H(+) = 5-amino-6-(D-ribitylamino)uracil + riboflavin</text>
        <dbReference type="Rhea" id="RHEA:20772"/>
        <dbReference type="ChEBI" id="CHEBI:15378"/>
        <dbReference type="ChEBI" id="CHEBI:15934"/>
        <dbReference type="ChEBI" id="CHEBI:57986"/>
        <dbReference type="ChEBI" id="CHEBI:58201"/>
        <dbReference type="EC" id="2.5.1.9"/>
    </reaction>
</comment>
<dbReference type="FunFam" id="2.40.30.20:FF:000004">
    <property type="entry name" value="Riboflavin synthase, alpha subunit"/>
    <property type="match status" value="1"/>
</dbReference>
<evidence type="ECO:0000256" key="11">
    <source>
        <dbReference type="PROSITE-ProRule" id="PRU00524"/>
    </source>
</evidence>
<dbReference type="NCBIfam" id="NF009566">
    <property type="entry name" value="PRK13020.1"/>
    <property type="match status" value="1"/>
</dbReference>
<dbReference type="Proteomes" id="UP000028875">
    <property type="component" value="Unassembled WGS sequence"/>
</dbReference>
<dbReference type="eggNOG" id="COG0307">
    <property type="taxonomic scope" value="Bacteria"/>
</dbReference>
<dbReference type="PANTHER" id="PTHR21098:SF12">
    <property type="entry name" value="RIBOFLAVIN SYNTHASE"/>
    <property type="match status" value="1"/>
</dbReference>
<keyword evidence="8" id="KW-0808">Transferase</keyword>
<dbReference type="EMBL" id="CCDP010000004">
    <property type="protein sequence ID" value="CDQ42023.1"/>
    <property type="molecule type" value="Genomic_DNA"/>
</dbReference>
<dbReference type="EC" id="2.5.1.9" evidence="5 10"/>
<dbReference type="PROSITE" id="PS51177">
    <property type="entry name" value="LUMAZINE_BIND"/>
    <property type="match status" value="2"/>
</dbReference>